<dbReference type="Pfam" id="PF01258">
    <property type="entry name" value="zf-dskA_traR"/>
    <property type="match status" value="1"/>
</dbReference>
<dbReference type="InterPro" id="IPR048487">
    <property type="entry name" value="DksA-like_N"/>
</dbReference>
<comment type="caution">
    <text evidence="7">The sequence shown here is derived from an EMBL/GenBank/DDBJ whole genome shotgun (WGS) entry which is preliminary data.</text>
</comment>
<sequence length="105" mass="11752">MTDTKHYQKVLTDRRAYLLGKTESIEDQFEHSGDEPFDGDAGEVRNLDVLDDLDEMAQSEIRAIDAALDRIKASSFGKCVTCGDPIDVDRLETLPHTPFCKDHAP</sequence>
<dbReference type="PANTHER" id="PTHR33823:SF4">
    <property type="entry name" value="GENERAL STRESS PROTEIN 16O"/>
    <property type="match status" value="1"/>
</dbReference>
<evidence type="ECO:0000259" key="5">
    <source>
        <dbReference type="Pfam" id="PF01258"/>
    </source>
</evidence>
<organism evidence="7 8">
    <name type="scientific">Algimonas arctica</name>
    <dbReference type="NCBI Taxonomy" id="1479486"/>
    <lineage>
        <taxon>Bacteria</taxon>
        <taxon>Pseudomonadati</taxon>
        <taxon>Pseudomonadota</taxon>
        <taxon>Alphaproteobacteria</taxon>
        <taxon>Maricaulales</taxon>
        <taxon>Robiginitomaculaceae</taxon>
        <taxon>Algimonas</taxon>
    </lineage>
</organism>
<keyword evidence="7" id="KW-0489">Methyltransferase</keyword>
<evidence type="ECO:0000256" key="4">
    <source>
        <dbReference type="PROSITE-ProRule" id="PRU00510"/>
    </source>
</evidence>
<protein>
    <submittedName>
        <fullName evidence="7">Dimethylmenaquinone methyltransferase</fullName>
    </submittedName>
</protein>
<dbReference type="SUPFAM" id="SSF57716">
    <property type="entry name" value="Glucocorticoid receptor-like (DNA-binding domain)"/>
    <property type="match status" value="1"/>
</dbReference>
<gene>
    <name evidence="7" type="primary">dskA</name>
    <name evidence="7" type="ORF">GCM10009069_08380</name>
</gene>
<evidence type="ECO:0000256" key="3">
    <source>
        <dbReference type="ARBA" id="ARBA00022833"/>
    </source>
</evidence>
<evidence type="ECO:0000313" key="8">
    <source>
        <dbReference type="Proteomes" id="UP000634004"/>
    </source>
</evidence>
<evidence type="ECO:0000313" key="7">
    <source>
        <dbReference type="EMBL" id="GHA87763.1"/>
    </source>
</evidence>
<keyword evidence="8" id="KW-1185">Reference proteome</keyword>
<dbReference type="PROSITE" id="PS51128">
    <property type="entry name" value="ZF_DKSA_2"/>
    <property type="match status" value="1"/>
</dbReference>
<accession>A0A8J3G1S7</accession>
<keyword evidence="2" id="KW-0863">Zinc-finger</keyword>
<dbReference type="GO" id="GO:0032259">
    <property type="term" value="P:methylation"/>
    <property type="evidence" value="ECO:0007669"/>
    <property type="project" value="UniProtKB-KW"/>
</dbReference>
<dbReference type="PANTHER" id="PTHR33823">
    <property type="entry name" value="RNA POLYMERASE-BINDING TRANSCRIPTION FACTOR DKSA-RELATED"/>
    <property type="match status" value="1"/>
</dbReference>
<evidence type="ECO:0000259" key="6">
    <source>
        <dbReference type="Pfam" id="PF21173"/>
    </source>
</evidence>
<dbReference type="RefSeq" id="WP_189495767.1">
    <property type="nucleotide sequence ID" value="NZ_BMZH01000003.1"/>
</dbReference>
<keyword evidence="1" id="KW-0479">Metal-binding</keyword>
<evidence type="ECO:0000256" key="2">
    <source>
        <dbReference type="ARBA" id="ARBA00022771"/>
    </source>
</evidence>
<feature type="zinc finger region" description="dksA C4-type" evidence="4">
    <location>
        <begin position="79"/>
        <end position="103"/>
    </location>
</feature>
<feature type="domain" description="DnaK suppressor protein-like N-terminal" evidence="6">
    <location>
        <begin position="7"/>
        <end position="71"/>
    </location>
</feature>
<dbReference type="Gene3D" id="1.20.120.910">
    <property type="entry name" value="DksA, coiled-coil domain"/>
    <property type="match status" value="1"/>
</dbReference>
<dbReference type="EMBL" id="BMZH01000003">
    <property type="protein sequence ID" value="GHA87763.1"/>
    <property type="molecule type" value="Genomic_DNA"/>
</dbReference>
<keyword evidence="7" id="KW-0808">Transferase</keyword>
<name>A0A8J3G1S7_9PROT</name>
<dbReference type="Pfam" id="PF21173">
    <property type="entry name" value="DksA-like_N"/>
    <property type="match status" value="1"/>
</dbReference>
<dbReference type="InterPro" id="IPR000962">
    <property type="entry name" value="Znf_DskA_TraR"/>
</dbReference>
<feature type="domain" description="Zinc finger DksA/TraR C4-type" evidence="5">
    <location>
        <begin position="75"/>
        <end position="102"/>
    </location>
</feature>
<evidence type="ECO:0000256" key="1">
    <source>
        <dbReference type="ARBA" id="ARBA00022723"/>
    </source>
</evidence>
<keyword evidence="3" id="KW-0862">Zinc</keyword>
<dbReference type="AlphaFoldDB" id="A0A8J3G1S7"/>
<dbReference type="GO" id="GO:0008168">
    <property type="term" value="F:methyltransferase activity"/>
    <property type="evidence" value="ECO:0007669"/>
    <property type="project" value="UniProtKB-KW"/>
</dbReference>
<reference evidence="7" key="1">
    <citation type="journal article" date="2014" name="Int. J. Syst. Evol. Microbiol.">
        <title>Complete genome sequence of Corynebacterium casei LMG S-19264T (=DSM 44701T), isolated from a smear-ripened cheese.</title>
        <authorList>
            <consortium name="US DOE Joint Genome Institute (JGI-PGF)"/>
            <person name="Walter F."/>
            <person name="Albersmeier A."/>
            <person name="Kalinowski J."/>
            <person name="Ruckert C."/>
        </authorList>
    </citation>
    <scope>NUCLEOTIDE SEQUENCE</scope>
    <source>
        <strain evidence="7">KCTC 32513</strain>
    </source>
</reference>
<dbReference type="GO" id="GO:0008270">
    <property type="term" value="F:zinc ion binding"/>
    <property type="evidence" value="ECO:0007669"/>
    <property type="project" value="UniProtKB-KW"/>
</dbReference>
<dbReference type="Proteomes" id="UP000634004">
    <property type="component" value="Unassembled WGS sequence"/>
</dbReference>
<proteinExistence type="predicted"/>
<reference evidence="7" key="2">
    <citation type="submission" date="2020-09" db="EMBL/GenBank/DDBJ databases">
        <authorList>
            <person name="Sun Q."/>
            <person name="Kim S."/>
        </authorList>
    </citation>
    <scope>NUCLEOTIDE SEQUENCE</scope>
    <source>
        <strain evidence="7">KCTC 32513</strain>
    </source>
</reference>